<dbReference type="EMBL" id="JBHTGQ010000018">
    <property type="protein sequence ID" value="MFC7749882.1"/>
    <property type="molecule type" value="Genomic_DNA"/>
</dbReference>
<accession>A0ABW2V5L0</accession>
<reference evidence="11" key="1">
    <citation type="journal article" date="2019" name="Int. J. Syst. Evol. Microbiol.">
        <title>The Global Catalogue of Microorganisms (GCM) 10K type strain sequencing project: providing services to taxonomists for standard genome sequencing and annotation.</title>
        <authorList>
            <consortium name="The Broad Institute Genomics Platform"/>
            <consortium name="The Broad Institute Genome Sequencing Center for Infectious Disease"/>
            <person name="Wu L."/>
            <person name="Ma J."/>
        </authorList>
    </citation>
    <scope>NUCLEOTIDE SEQUENCE [LARGE SCALE GENOMIC DNA]</scope>
    <source>
        <strain evidence="11">JCM 18657</strain>
    </source>
</reference>
<protein>
    <submittedName>
        <fullName evidence="10">Metal ABC transporter permease</fullName>
    </submittedName>
</protein>
<keyword evidence="5 8" id="KW-0812">Transmembrane</keyword>
<evidence type="ECO:0000256" key="2">
    <source>
        <dbReference type="ARBA" id="ARBA00008034"/>
    </source>
</evidence>
<dbReference type="InterPro" id="IPR001626">
    <property type="entry name" value="ABC_TroCD"/>
</dbReference>
<dbReference type="Pfam" id="PF00950">
    <property type="entry name" value="ABC-3"/>
    <property type="match status" value="1"/>
</dbReference>
<comment type="subcellular location">
    <subcellularLocation>
        <location evidence="1 8">Cell membrane</location>
        <topology evidence="1 8">Multi-pass membrane protein</topology>
    </subcellularLocation>
</comment>
<evidence type="ECO:0000256" key="9">
    <source>
        <dbReference type="SAM" id="Phobius"/>
    </source>
</evidence>
<dbReference type="Proteomes" id="UP001596528">
    <property type="component" value="Unassembled WGS sequence"/>
</dbReference>
<dbReference type="PANTHER" id="PTHR30477:SF3">
    <property type="entry name" value="METAL TRANSPORT SYSTEM MEMBRANE PROTEIN CT_069-RELATED"/>
    <property type="match status" value="1"/>
</dbReference>
<dbReference type="Gene3D" id="1.10.3470.10">
    <property type="entry name" value="ABC transporter involved in vitamin B12 uptake, BtuC"/>
    <property type="match status" value="1"/>
</dbReference>
<keyword evidence="11" id="KW-1185">Reference proteome</keyword>
<dbReference type="RefSeq" id="WP_138788317.1">
    <property type="nucleotide sequence ID" value="NZ_JBHTGQ010000018.1"/>
</dbReference>
<evidence type="ECO:0000256" key="7">
    <source>
        <dbReference type="ARBA" id="ARBA00023136"/>
    </source>
</evidence>
<keyword evidence="4" id="KW-1003">Cell membrane</keyword>
<evidence type="ECO:0000313" key="11">
    <source>
        <dbReference type="Proteomes" id="UP001596528"/>
    </source>
</evidence>
<dbReference type="SUPFAM" id="SSF81345">
    <property type="entry name" value="ABC transporter involved in vitamin B12 uptake, BtuC"/>
    <property type="match status" value="1"/>
</dbReference>
<comment type="caution">
    <text evidence="10">The sequence shown here is derived from an EMBL/GenBank/DDBJ whole genome shotgun (WGS) entry which is preliminary data.</text>
</comment>
<feature type="transmembrane region" description="Helical" evidence="9">
    <location>
        <begin position="185"/>
        <end position="212"/>
    </location>
</feature>
<feature type="transmembrane region" description="Helical" evidence="9">
    <location>
        <begin position="252"/>
        <end position="274"/>
    </location>
</feature>
<keyword evidence="7 9" id="KW-0472">Membrane</keyword>
<keyword evidence="3 8" id="KW-0813">Transport</keyword>
<name>A0ABW2V5L0_9BACL</name>
<organism evidence="10 11">
    <name type="scientific">Paenibacillus thermoaerophilus</name>
    <dbReference type="NCBI Taxonomy" id="1215385"/>
    <lineage>
        <taxon>Bacteria</taxon>
        <taxon>Bacillati</taxon>
        <taxon>Bacillota</taxon>
        <taxon>Bacilli</taxon>
        <taxon>Bacillales</taxon>
        <taxon>Paenibacillaceae</taxon>
        <taxon>Paenibacillus</taxon>
    </lineage>
</organism>
<feature type="transmembrane region" description="Helical" evidence="9">
    <location>
        <begin position="64"/>
        <end position="82"/>
    </location>
</feature>
<gene>
    <name evidence="10" type="ORF">ACFQWB_08005</name>
</gene>
<evidence type="ECO:0000256" key="4">
    <source>
        <dbReference type="ARBA" id="ARBA00022475"/>
    </source>
</evidence>
<evidence type="ECO:0000256" key="5">
    <source>
        <dbReference type="ARBA" id="ARBA00022692"/>
    </source>
</evidence>
<sequence>MMDILRDPNALWILLGCMLLGLSSGVVGSFAYLRKESLMGDALAHAALPGVCLAYLISGTKSMGLFVIGAAAAGLAATWMIGAVTRHTRLKSDTALALVLSLFFGAGIVLLTEIQHSASGNQSGLDKFLFGQAASMVQSDVWSMAIVSVLVLGVCALLFKEFKLTSFDPGFARGVGFPVRLIESLLMLLIVVTVVAGIQAVGVVLMSALLISPAVSARYWTDRLGMMVGLSGLFGAISGLSGTYISTLDNNLPTGALSVLAATLLFGVSVLFAPRRGLVAKGLRRLLLKREVRSQVRMASHGSAAKEGQGA</sequence>
<comment type="similarity">
    <text evidence="2 8">Belongs to the ABC-3 integral membrane protein family.</text>
</comment>
<evidence type="ECO:0000256" key="3">
    <source>
        <dbReference type="ARBA" id="ARBA00022448"/>
    </source>
</evidence>
<evidence type="ECO:0000313" key="10">
    <source>
        <dbReference type="EMBL" id="MFC7749882.1"/>
    </source>
</evidence>
<keyword evidence="6 9" id="KW-1133">Transmembrane helix</keyword>
<dbReference type="PANTHER" id="PTHR30477">
    <property type="entry name" value="ABC-TRANSPORTER METAL-BINDING PROTEIN"/>
    <property type="match status" value="1"/>
</dbReference>
<feature type="transmembrane region" description="Helical" evidence="9">
    <location>
        <begin position="141"/>
        <end position="159"/>
    </location>
</feature>
<feature type="transmembrane region" description="Helical" evidence="9">
    <location>
        <begin position="94"/>
        <end position="112"/>
    </location>
</feature>
<evidence type="ECO:0000256" key="8">
    <source>
        <dbReference type="RuleBase" id="RU003943"/>
    </source>
</evidence>
<feature type="transmembrane region" description="Helical" evidence="9">
    <location>
        <begin position="224"/>
        <end position="246"/>
    </location>
</feature>
<dbReference type="InterPro" id="IPR037294">
    <property type="entry name" value="ABC_BtuC-like"/>
</dbReference>
<feature type="transmembrane region" description="Helical" evidence="9">
    <location>
        <begin position="38"/>
        <end position="57"/>
    </location>
</feature>
<evidence type="ECO:0000256" key="1">
    <source>
        <dbReference type="ARBA" id="ARBA00004651"/>
    </source>
</evidence>
<dbReference type="CDD" id="cd06550">
    <property type="entry name" value="TM_ABC_iron-siderophores_like"/>
    <property type="match status" value="1"/>
</dbReference>
<feature type="transmembrane region" description="Helical" evidence="9">
    <location>
        <begin position="12"/>
        <end position="32"/>
    </location>
</feature>
<evidence type="ECO:0000256" key="6">
    <source>
        <dbReference type="ARBA" id="ARBA00022989"/>
    </source>
</evidence>
<proteinExistence type="inferred from homology"/>